<dbReference type="RefSeq" id="WP_101306642.1">
    <property type="nucleotide sequence ID" value="NZ_CP025299.1"/>
</dbReference>
<reference evidence="2 3" key="1">
    <citation type="submission" date="2017-12" db="EMBL/GenBank/DDBJ databases">
        <title>Isolation and characterization of estrogens degradatiion strain Microbacterium hominis SJTG1.</title>
        <authorList>
            <person name="Xiong W."/>
            <person name="Yin C."/>
            <person name="Zheng D."/>
            <person name="Liang R."/>
        </authorList>
    </citation>
    <scope>NUCLEOTIDE SEQUENCE [LARGE SCALE GENOMIC DNA]</scope>
    <source>
        <strain evidence="2 3">SJTG1</strain>
    </source>
</reference>
<dbReference type="Proteomes" id="UP000233276">
    <property type="component" value="Chromosome"/>
</dbReference>
<dbReference type="SUPFAM" id="SSF51679">
    <property type="entry name" value="Bacterial luciferase-like"/>
    <property type="match status" value="1"/>
</dbReference>
<dbReference type="AlphaFoldDB" id="A0A2K9DPJ6"/>
<dbReference type="EMBL" id="CP025299">
    <property type="protein sequence ID" value="AUG30308.1"/>
    <property type="molecule type" value="Genomic_DNA"/>
</dbReference>
<accession>A0A2K9DPJ6</accession>
<organism evidence="2 3">
    <name type="scientific">Microbacterium hominis</name>
    <dbReference type="NCBI Taxonomy" id="162426"/>
    <lineage>
        <taxon>Bacteria</taxon>
        <taxon>Bacillati</taxon>
        <taxon>Actinomycetota</taxon>
        <taxon>Actinomycetes</taxon>
        <taxon>Micrococcales</taxon>
        <taxon>Microbacteriaceae</taxon>
        <taxon>Microbacterium</taxon>
    </lineage>
</organism>
<dbReference type="InterPro" id="IPR011251">
    <property type="entry name" value="Luciferase-like_dom"/>
</dbReference>
<evidence type="ECO:0000259" key="1">
    <source>
        <dbReference type="Pfam" id="PF00296"/>
    </source>
</evidence>
<dbReference type="InterPro" id="IPR036661">
    <property type="entry name" value="Luciferase-like_sf"/>
</dbReference>
<protein>
    <submittedName>
        <fullName evidence="2">LLM class flavin-dependent oxidoreductase</fullName>
    </submittedName>
</protein>
<gene>
    <name evidence="2" type="ORF">CXR34_13190</name>
</gene>
<feature type="domain" description="Luciferase-like" evidence="1">
    <location>
        <begin position="28"/>
        <end position="296"/>
    </location>
</feature>
<dbReference type="GO" id="GO:0005829">
    <property type="term" value="C:cytosol"/>
    <property type="evidence" value="ECO:0007669"/>
    <property type="project" value="TreeGrafter"/>
</dbReference>
<proteinExistence type="predicted"/>
<sequence length="345" mass="37440">MTGDAATRGVIARTGIIVAGSYPEDDPSRGLEETLALIAFAEELGFDVAGVRQRHLERGISSALTVLAAATQRTRRIRLESDVVPLGHENPFRLAEDFATVDALSAGRVNVGISTSTPHQDLLRSLARPDADAETDPFALITRFLEALEGRELGGEPLSTPYGPQVPRIQPHVADLRRRVWLGGGSLRSVRWAAQNGLKLLLGNVGDGHAADTFEQAQAIHIAEYRRLFRGEGAAVAVERVILPTDSATSAQRAHYAAYVAERHARTERPVTVGSRRIVFQRDLHGSAEEIAERLAADPAFDGRTELRLALPYAFAPEEYRHILHDVRHAVLPLVAAHVAADVPA</sequence>
<dbReference type="Gene3D" id="3.20.20.30">
    <property type="entry name" value="Luciferase-like domain"/>
    <property type="match status" value="1"/>
</dbReference>
<dbReference type="Pfam" id="PF00296">
    <property type="entry name" value="Bac_luciferase"/>
    <property type="match status" value="1"/>
</dbReference>
<dbReference type="KEGG" id="mhos:CXR34_13190"/>
<dbReference type="GO" id="GO:0016705">
    <property type="term" value="F:oxidoreductase activity, acting on paired donors, with incorporation or reduction of molecular oxygen"/>
    <property type="evidence" value="ECO:0007669"/>
    <property type="project" value="InterPro"/>
</dbReference>
<evidence type="ECO:0000313" key="2">
    <source>
        <dbReference type="EMBL" id="AUG30308.1"/>
    </source>
</evidence>
<dbReference type="PANTHER" id="PTHR30137">
    <property type="entry name" value="LUCIFERASE-LIKE MONOOXYGENASE"/>
    <property type="match status" value="1"/>
</dbReference>
<evidence type="ECO:0000313" key="3">
    <source>
        <dbReference type="Proteomes" id="UP000233276"/>
    </source>
</evidence>
<name>A0A2K9DPJ6_9MICO</name>
<dbReference type="PANTHER" id="PTHR30137:SF15">
    <property type="entry name" value="BLL6902 PROTEIN"/>
    <property type="match status" value="1"/>
</dbReference>
<dbReference type="InterPro" id="IPR050766">
    <property type="entry name" value="Bact_Lucif_Oxidored"/>
</dbReference>